<evidence type="ECO:0000313" key="3">
    <source>
        <dbReference type="Proteomes" id="UP000006753"/>
    </source>
</evidence>
<dbReference type="InParanoid" id="K1W7U1"/>
<feature type="region of interest" description="Disordered" evidence="1">
    <location>
        <begin position="249"/>
        <end position="270"/>
    </location>
</feature>
<dbReference type="GeneID" id="18764543"/>
<evidence type="ECO:0000313" key="2">
    <source>
        <dbReference type="EMBL" id="EKD13165.1"/>
    </source>
</evidence>
<gene>
    <name evidence="2" type="ORF">MBM_08608</name>
</gene>
<feature type="region of interest" description="Disordered" evidence="1">
    <location>
        <begin position="456"/>
        <end position="475"/>
    </location>
</feature>
<feature type="region of interest" description="Disordered" evidence="1">
    <location>
        <begin position="545"/>
        <end position="591"/>
    </location>
</feature>
<feature type="region of interest" description="Disordered" evidence="1">
    <location>
        <begin position="616"/>
        <end position="679"/>
    </location>
</feature>
<reference evidence="2 3" key="1">
    <citation type="journal article" date="2012" name="BMC Genomics">
        <title>Sequencing the genome of Marssonina brunnea reveals fungus-poplar co-evolution.</title>
        <authorList>
            <person name="Zhu S."/>
            <person name="Cao Y.-Z."/>
            <person name="Jiang C."/>
            <person name="Tan B.-Y."/>
            <person name="Wang Z."/>
            <person name="Feng S."/>
            <person name="Zhang L."/>
            <person name="Su X.-H."/>
            <person name="Brejova B."/>
            <person name="Vinar T."/>
            <person name="Xu M."/>
            <person name="Wang M.-X."/>
            <person name="Zhang S.-G."/>
            <person name="Huang M.-R."/>
            <person name="Wu R."/>
            <person name="Zhou Y."/>
        </authorList>
    </citation>
    <scope>NUCLEOTIDE SEQUENCE [LARGE SCALE GENOMIC DNA]</scope>
    <source>
        <strain evidence="2 3">MB_m1</strain>
    </source>
</reference>
<sequence>MEYLKKMILDPVIAMAKEKAANWLTGQQPDCDLFANVVQPLPNSPVNIESQEKWADAMGGCVKGVRNDNNGFGIMFRYRELSTVTNRMASVLNCHTRSDSMYAEHSERCGIKAFHPRVTPKNITQLLSDVSSTAADDGEEDNTTLVDINITLNPPSYKTGDKIAGPVGKTVDPKESIDDHAVRPPVTKNSILERSSNPEPHNLPPCSSFKHHSGFPAGALPTPPKLTYLDLEATCQKAKESDLRLEAREKARTQEKDRQNGKGNFENVYEEGEESKPLWVRLQEQEPELPNHTNEYTYAYNMSSSKLPPPREPTIRRGEKFVDGYDCQAIARWYSWNGHRYPIGKNSAGFDARWSVNRNVPPRRGDLKQASWRRAPNSSGDNINDLSQFLEPDEIRVAYRERYIMRNGREPKGRDVLVGVTREAGTGFPIVYTQGDLDDFAKAADREVAAKVSAQFKQSHKYERRPVPPKDSSAPVKSLLSISFQKLKADPSFAYYQPRHAPRYRLQFNSDVDEVPCYPDRLARQKTAQEIPHDMNFRMRGVAPSGYEVKHSSGPANKSRKQEGNAATAAGDMDIPKLGRHNKTSPIDTLGKSYTHASNEWDDAVEPAKIFASSFKQQTAVPDQRSGAKAAPLYRKPSVSRSKTNSKRINSKGNNGSGSCGGGGSGNKHLQNRKVTDPHKMVHIPVTIVEMAEDAEDEEARNPKWMLELLELCVAMSITEDSLSDLLRNSYDMDEATHDMDEIT</sequence>
<dbReference type="KEGG" id="mbe:MBM_08608"/>
<feature type="compositionally biased region" description="Basic and acidic residues" evidence="1">
    <location>
        <begin position="249"/>
        <end position="260"/>
    </location>
</feature>
<protein>
    <submittedName>
        <fullName evidence="2">Uncharacterized protein</fullName>
    </submittedName>
</protein>
<dbReference type="EMBL" id="JH921451">
    <property type="protein sequence ID" value="EKD13165.1"/>
    <property type="molecule type" value="Genomic_DNA"/>
</dbReference>
<keyword evidence="3" id="KW-1185">Reference proteome</keyword>
<accession>K1W7U1</accession>
<evidence type="ECO:0000256" key="1">
    <source>
        <dbReference type="SAM" id="MobiDB-lite"/>
    </source>
</evidence>
<feature type="compositionally biased region" description="Gly residues" evidence="1">
    <location>
        <begin position="655"/>
        <end position="666"/>
    </location>
</feature>
<dbReference type="HOGENOM" id="CLU_373412_0_0_1"/>
<dbReference type="Proteomes" id="UP000006753">
    <property type="component" value="Unassembled WGS sequence"/>
</dbReference>
<dbReference type="AlphaFoldDB" id="K1W7U1"/>
<proteinExistence type="predicted"/>
<organism evidence="2 3">
    <name type="scientific">Marssonina brunnea f. sp. multigermtubi (strain MB_m1)</name>
    <name type="common">Marssonina leaf spot fungus</name>
    <dbReference type="NCBI Taxonomy" id="1072389"/>
    <lineage>
        <taxon>Eukaryota</taxon>
        <taxon>Fungi</taxon>
        <taxon>Dikarya</taxon>
        <taxon>Ascomycota</taxon>
        <taxon>Pezizomycotina</taxon>
        <taxon>Leotiomycetes</taxon>
        <taxon>Helotiales</taxon>
        <taxon>Drepanopezizaceae</taxon>
        <taxon>Drepanopeziza</taxon>
    </lineage>
</organism>
<dbReference type="OrthoDB" id="3540977at2759"/>
<name>K1W7U1_MARBU</name>